<dbReference type="InterPro" id="IPR021662">
    <property type="entry name" value="HnRNPA1/A2_C"/>
</dbReference>
<feature type="domain" description="RRM" evidence="5">
    <location>
        <begin position="14"/>
        <end position="85"/>
    </location>
</feature>
<evidence type="ECO:0000256" key="4">
    <source>
        <dbReference type="SAM" id="MobiDB-lite"/>
    </source>
</evidence>
<evidence type="ECO:0000256" key="2">
    <source>
        <dbReference type="ARBA" id="ARBA00022884"/>
    </source>
</evidence>
<keyword evidence="2 3" id="KW-0694">RNA-binding</keyword>
<dbReference type="Ensembl" id="ENSCHIT00000026179.1">
    <property type="protein sequence ID" value="ENSCHIP00000018363.1"/>
    <property type="gene ID" value="ENSCHIG00000017826.1"/>
</dbReference>
<dbReference type="GeneTree" id="ENSGT00950000183123"/>
<name>A0A452F2G8_CAPHI</name>
<evidence type="ECO:0000259" key="5">
    <source>
        <dbReference type="PROSITE" id="PS50102"/>
    </source>
</evidence>
<evidence type="ECO:0000313" key="7">
    <source>
        <dbReference type="Proteomes" id="UP000291000"/>
    </source>
</evidence>
<accession>A0A452F2G8</accession>
<reference evidence="6" key="3">
    <citation type="submission" date="2025-09" db="UniProtKB">
        <authorList>
            <consortium name="Ensembl"/>
        </authorList>
    </citation>
    <scope>IDENTIFICATION</scope>
</reference>
<protein>
    <recommendedName>
        <fullName evidence="5">RRM domain-containing protein</fullName>
    </recommendedName>
</protein>
<dbReference type="AlphaFoldDB" id="A0A452F2G8"/>
<keyword evidence="1" id="KW-0677">Repeat</keyword>
<dbReference type="Pfam" id="PF00076">
    <property type="entry name" value="RRM_1"/>
    <property type="match status" value="1"/>
</dbReference>
<dbReference type="SUPFAM" id="SSF54928">
    <property type="entry name" value="RNA-binding domain, RBD"/>
    <property type="match status" value="2"/>
</dbReference>
<dbReference type="Pfam" id="PF11627">
    <property type="entry name" value="HnRNPA1_LC"/>
    <property type="match status" value="1"/>
</dbReference>
<keyword evidence="7" id="KW-1185">Reference proteome</keyword>
<dbReference type="InterPro" id="IPR035979">
    <property type="entry name" value="RBD_domain_sf"/>
</dbReference>
<dbReference type="InterPro" id="IPR012677">
    <property type="entry name" value="Nucleotide-bd_a/b_plait_sf"/>
</dbReference>
<dbReference type="FunFam" id="3.30.70.330:FF:000429">
    <property type="entry name" value="Heterogeneous nuclear ribonucleoprotein A1-like 2"/>
    <property type="match status" value="1"/>
</dbReference>
<feature type="domain" description="RRM" evidence="5">
    <location>
        <begin position="93"/>
        <end position="172"/>
    </location>
</feature>
<dbReference type="FunFam" id="3.30.70.330:FF:000048">
    <property type="entry name" value="Heterogeneous nuclear ribonucleoprotein a1 isoform"/>
    <property type="match status" value="1"/>
</dbReference>
<evidence type="ECO:0000313" key="6">
    <source>
        <dbReference type="Ensembl" id="ENSCHIP00000018363.1"/>
    </source>
</evidence>
<dbReference type="GO" id="GO:0000398">
    <property type="term" value="P:mRNA splicing, via spliceosome"/>
    <property type="evidence" value="ECO:0007669"/>
    <property type="project" value="TreeGrafter"/>
</dbReference>
<dbReference type="Gene3D" id="3.30.70.330">
    <property type="match status" value="2"/>
</dbReference>
<dbReference type="PANTHER" id="PTHR48026:SF2">
    <property type="entry name" value="HETEROGENEOUS NUCLEAR RIBONUCLEOPROTEIN A1-RELATED"/>
    <property type="match status" value="1"/>
</dbReference>
<dbReference type="InterPro" id="IPR000504">
    <property type="entry name" value="RRM_dom"/>
</dbReference>
<evidence type="ECO:0000256" key="1">
    <source>
        <dbReference type="ARBA" id="ARBA00022737"/>
    </source>
</evidence>
<reference evidence="6" key="2">
    <citation type="submission" date="2025-08" db="UniProtKB">
        <authorList>
            <consortium name="Ensembl"/>
        </authorList>
    </citation>
    <scope>IDENTIFICATION</scope>
</reference>
<dbReference type="EMBL" id="LWLT01000002">
    <property type="status" value="NOT_ANNOTATED_CDS"/>
    <property type="molecule type" value="Genomic_DNA"/>
</dbReference>
<dbReference type="GO" id="GO:0071013">
    <property type="term" value="C:catalytic step 2 spliceosome"/>
    <property type="evidence" value="ECO:0007669"/>
    <property type="project" value="TreeGrafter"/>
</dbReference>
<reference evidence="6 7" key="1">
    <citation type="submission" date="2016-04" db="EMBL/GenBank/DDBJ databases">
        <title>Polished mammalian reference genomes with single-molecule sequencing and chromosome conformation capture applied to the Capra hircus genome.</title>
        <authorList>
            <person name="Bickhart D.M."/>
            <person name="Koren S."/>
            <person name="Rosen B."/>
            <person name="Hastie A."/>
            <person name="Liachko I."/>
            <person name="Sullivan S.T."/>
            <person name="Burton J."/>
            <person name="Sayre B.L."/>
            <person name="Huson H.J."/>
            <person name="Lee J."/>
            <person name="Lam E."/>
            <person name="Kelley C.M."/>
            <person name="Hutchison J.L."/>
            <person name="Zhou Y."/>
            <person name="Sun J."/>
            <person name="Crisa A."/>
            <person name="Schwartz J.C."/>
            <person name="Hammond J.A."/>
            <person name="Schroeder S.G."/>
            <person name="Liu G.E."/>
            <person name="Dunham M."/>
            <person name="Shendure J."/>
            <person name="Sonstegard T.S."/>
            <person name="Phillippy A.M."/>
            <person name="Van Tassell C.P."/>
            <person name="Smith T.P."/>
        </authorList>
    </citation>
    <scope>NUCLEOTIDE SEQUENCE [LARGE SCALE GENOMIC DNA]</scope>
</reference>
<organism evidence="6 7">
    <name type="scientific">Capra hircus</name>
    <name type="common">Goat</name>
    <dbReference type="NCBI Taxonomy" id="9925"/>
    <lineage>
        <taxon>Eukaryota</taxon>
        <taxon>Metazoa</taxon>
        <taxon>Chordata</taxon>
        <taxon>Craniata</taxon>
        <taxon>Vertebrata</taxon>
        <taxon>Euteleostomi</taxon>
        <taxon>Mammalia</taxon>
        <taxon>Eutheria</taxon>
        <taxon>Laurasiatheria</taxon>
        <taxon>Artiodactyla</taxon>
        <taxon>Ruminantia</taxon>
        <taxon>Pecora</taxon>
        <taxon>Bovidae</taxon>
        <taxon>Caprinae</taxon>
        <taxon>Capra</taxon>
    </lineage>
</organism>
<evidence type="ECO:0000256" key="3">
    <source>
        <dbReference type="PROSITE-ProRule" id="PRU00176"/>
    </source>
</evidence>
<dbReference type="SMART" id="SM00360">
    <property type="entry name" value="RRM"/>
    <property type="match status" value="2"/>
</dbReference>
<dbReference type="Bgee" id="ENSCHIG00000017826">
    <property type="expression patterns" value="Expressed in thymus and 17 other cell types or tissues"/>
</dbReference>
<dbReference type="Proteomes" id="UP000291000">
    <property type="component" value="Chromosome 2"/>
</dbReference>
<proteinExistence type="predicted"/>
<dbReference type="GO" id="GO:0003730">
    <property type="term" value="F:mRNA 3'-UTR binding"/>
    <property type="evidence" value="ECO:0007669"/>
    <property type="project" value="TreeGrafter"/>
</dbReference>
<dbReference type="PANTHER" id="PTHR48026">
    <property type="entry name" value="HOMOLOGOUS TO DROSOPHILA SQD (SQUID) PROTEIN"/>
    <property type="match status" value="1"/>
</dbReference>
<dbReference type="STRING" id="9925.ENSCHIP00000018363"/>
<sequence>MSKSESSKGPEQLRKLFIRGLSFETIDDSLSSHFEDPNAKRSRGFGFVTYAMVEEVDAAVSARPHKVDERAVEPKRDISRGDSQRPCAHLTVKKIFVGGIKQGTEEHHLRNNFEQYGKTDVTEVMTDRGSDKNRGFAFVTFDDHDSVDKIVIQKYHTVNGHNCEVRKALSKQEMASASSSQRGLSGSGNFGGGHGGDFHRNNNFGCGGNASGRGGFCDCHSGGSGDGYGSGGQSYGNQGSGYGGSGSYDSCNKFGSNFGGGGSYNDFGNYNDQSSNFGPMKGGNFRGLNHTPYNGSTEAEAWSLTHWTARKDSIPSINEDTEQVKFSYIAG</sequence>
<feature type="region of interest" description="Disordered" evidence="4">
    <location>
        <begin position="171"/>
        <end position="191"/>
    </location>
</feature>
<dbReference type="PROSITE" id="PS50102">
    <property type="entry name" value="RRM"/>
    <property type="match status" value="2"/>
</dbReference>